<protein>
    <submittedName>
        <fullName evidence="1">Uncharacterized protein</fullName>
    </submittedName>
</protein>
<dbReference type="EMBL" id="WUBI01000001">
    <property type="protein sequence ID" value="MWV43113.1"/>
    <property type="molecule type" value="Genomic_DNA"/>
</dbReference>
<proteinExistence type="predicted"/>
<dbReference type="RefSeq" id="WP_160496653.1">
    <property type="nucleotide sequence ID" value="NZ_WUBI01000001.1"/>
</dbReference>
<reference evidence="1 2" key="1">
    <citation type="submission" date="2019-12" db="EMBL/GenBank/DDBJ databases">
        <title>Paenibacillus sp. nov., an endophytic bacterium isolated from the stem of Dendrobium.</title>
        <authorList>
            <person name="Zhao R."/>
        </authorList>
    </citation>
    <scope>NUCLEOTIDE SEQUENCE [LARGE SCALE GENOMIC DNA]</scope>
    <source>
        <strain evidence="1 2">HJL G12</strain>
    </source>
</reference>
<name>A0A7X3IFT1_9BACL</name>
<evidence type="ECO:0000313" key="2">
    <source>
        <dbReference type="Proteomes" id="UP000460318"/>
    </source>
</evidence>
<comment type="caution">
    <text evidence="1">The sequence shown here is derived from an EMBL/GenBank/DDBJ whole genome shotgun (WGS) entry which is preliminary data.</text>
</comment>
<sequence length="193" mass="19824">MPNDYVFDEPNQPVYTNLTNTYKSPGIIAPPETSAGATGNLYVVNAINSTSLGLLGGTVTITIQVSNPAGSGKTLYVSRETGGVNVALNLLSSFSGNLTLTKGGTLTSPTTLTPVNSNFASTRTSVMTARSSTAAVTGGTTFYSVPLQAGPFIYNENGSYVVPPGQTITMSVSASLTVAGLVGTTADLVWWEA</sequence>
<keyword evidence="2" id="KW-1185">Reference proteome</keyword>
<accession>A0A7X3IFT1</accession>
<gene>
    <name evidence="1" type="ORF">GRF59_05670</name>
</gene>
<organism evidence="1 2">
    <name type="scientific">Paenibacillus dendrobii</name>
    <dbReference type="NCBI Taxonomy" id="2691084"/>
    <lineage>
        <taxon>Bacteria</taxon>
        <taxon>Bacillati</taxon>
        <taxon>Bacillota</taxon>
        <taxon>Bacilli</taxon>
        <taxon>Bacillales</taxon>
        <taxon>Paenibacillaceae</taxon>
        <taxon>Paenibacillus</taxon>
    </lineage>
</organism>
<evidence type="ECO:0000313" key="1">
    <source>
        <dbReference type="EMBL" id="MWV43113.1"/>
    </source>
</evidence>
<dbReference type="AlphaFoldDB" id="A0A7X3IFT1"/>
<dbReference type="Proteomes" id="UP000460318">
    <property type="component" value="Unassembled WGS sequence"/>
</dbReference>